<feature type="region of interest" description="Disordered" evidence="1">
    <location>
        <begin position="350"/>
        <end position="420"/>
    </location>
</feature>
<feature type="domain" description="Globin" evidence="2">
    <location>
        <begin position="180"/>
        <end position="318"/>
    </location>
</feature>
<feature type="compositionally biased region" description="Low complexity" evidence="1">
    <location>
        <begin position="175"/>
        <end position="185"/>
    </location>
</feature>
<dbReference type="GO" id="GO:0008941">
    <property type="term" value="F:nitric oxide dioxygenase NAD(P)H activity"/>
    <property type="evidence" value="ECO:0007669"/>
    <property type="project" value="TreeGrafter"/>
</dbReference>
<dbReference type="GO" id="GO:0071500">
    <property type="term" value="P:cellular response to nitrosative stress"/>
    <property type="evidence" value="ECO:0007669"/>
    <property type="project" value="TreeGrafter"/>
</dbReference>
<feature type="compositionally biased region" description="Polar residues" evidence="1">
    <location>
        <begin position="148"/>
        <end position="174"/>
    </location>
</feature>
<evidence type="ECO:0000259" key="2">
    <source>
        <dbReference type="PROSITE" id="PS01033"/>
    </source>
</evidence>
<proteinExistence type="predicted"/>
<keyword evidence="4" id="KW-1185">Reference proteome</keyword>
<dbReference type="InterPro" id="IPR044399">
    <property type="entry name" value="Mb-like_M"/>
</dbReference>
<dbReference type="PANTHER" id="PTHR43396:SF6">
    <property type="entry name" value="ABL201WP"/>
    <property type="match status" value="1"/>
</dbReference>
<sequence>MSSKSFFNPLDRSQIDFIAADRESVTDSEIGILGGLKISGEQYSFRDSFVPSETSQSIFSDAMIRPTTSWSTVDHFDRLSSVSSGSSRGTDMSHGVRYKIVLKLTPREVNLVRSSWAIMLNDELSGDRFRSTIRRLWHDLGSCTWGSSFRTNRQNPPTKVGSSHSVNSHISRGNSSTGTSATSATKSAGAGATAENVSSGAFASSIFCSQFYGNLLYMEPSIEKMFPSIRHQAVAFAGVLTMAVNNLDDLTTLEAYLSSLGKRHSRILSIEPFHFELMGMAFLKTIKERFGYHSTLELEETWSRLYSFLANSILQFGIDPVLKFDVLNNEIIFPVPDLVKGLPTTKSPLWPSAPESSMPKPKVTSVNPNAASIPTPTPTTVSRSKTVKKLPQPRNPDSIPARSLYTSSKSRDSDKDCIIM</sequence>
<dbReference type="InterPro" id="IPR000971">
    <property type="entry name" value="Globin"/>
</dbReference>
<dbReference type="EMBL" id="LT598484">
    <property type="protein sequence ID" value="SCV00026.1"/>
    <property type="molecule type" value="Genomic_DNA"/>
</dbReference>
<dbReference type="SUPFAM" id="SSF46458">
    <property type="entry name" value="Globin-like"/>
    <property type="match status" value="1"/>
</dbReference>
<dbReference type="InterPro" id="IPR012292">
    <property type="entry name" value="Globin/Proto"/>
</dbReference>
<dbReference type="Proteomes" id="UP000191144">
    <property type="component" value="Chromosome G"/>
</dbReference>
<organism evidence="3 4">
    <name type="scientific">Lachancea meyersii CBS 8951</name>
    <dbReference type="NCBI Taxonomy" id="1266667"/>
    <lineage>
        <taxon>Eukaryota</taxon>
        <taxon>Fungi</taxon>
        <taxon>Dikarya</taxon>
        <taxon>Ascomycota</taxon>
        <taxon>Saccharomycotina</taxon>
        <taxon>Saccharomycetes</taxon>
        <taxon>Saccharomycetales</taxon>
        <taxon>Saccharomycetaceae</taxon>
        <taxon>Lachancea</taxon>
    </lineage>
</organism>
<name>A0A1G4K7S5_9SACH</name>
<feature type="compositionally biased region" description="Basic and acidic residues" evidence="1">
    <location>
        <begin position="409"/>
        <end position="420"/>
    </location>
</feature>
<dbReference type="InterPro" id="IPR009050">
    <property type="entry name" value="Globin-like_sf"/>
</dbReference>
<dbReference type="PROSITE" id="PS01033">
    <property type="entry name" value="GLOBIN"/>
    <property type="match status" value="1"/>
</dbReference>
<reference evidence="4" key="1">
    <citation type="submission" date="2016-03" db="EMBL/GenBank/DDBJ databases">
        <authorList>
            <person name="Devillers Hugo."/>
        </authorList>
    </citation>
    <scope>NUCLEOTIDE SEQUENCE [LARGE SCALE GENOMIC DNA]</scope>
</reference>
<dbReference type="OrthoDB" id="436496at2759"/>
<dbReference type="GO" id="GO:0071949">
    <property type="term" value="F:FAD binding"/>
    <property type="evidence" value="ECO:0007669"/>
    <property type="project" value="TreeGrafter"/>
</dbReference>
<dbReference type="CDD" id="cd01040">
    <property type="entry name" value="Mb-like"/>
    <property type="match status" value="1"/>
</dbReference>
<dbReference type="Gene3D" id="1.10.490.10">
    <property type="entry name" value="Globins"/>
    <property type="match status" value="1"/>
</dbReference>
<dbReference type="GO" id="GO:0019825">
    <property type="term" value="F:oxygen binding"/>
    <property type="evidence" value="ECO:0007669"/>
    <property type="project" value="InterPro"/>
</dbReference>
<dbReference type="Pfam" id="PF00042">
    <property type="entry name" value="Globin"/>
    <property type="match status" value="1"/>
</dbReference>
<gene>
    <name evidence="3" type="ORF">LAME_0G07030G</name>
</gene>
<dbReference type="PANTHER" id="PTHR43396">
    <property type="entry name" value="FLAVOHEMOPROTEIN"/>
    <property type="match status" value="1"/>
</dbReference>
<feature type="compositionally biased region" description="Polar residues" evidence="1">
    <location>
        <begin position="364"/>
        <end position="384"/>
    </location>
</feature>
<protein>
    <submittedName>
        <fullName evidence="3">LAME_0G07030g1_1</fullName>
    </submittedName>
</protein>
<feature type="region of interest" description="Disordered" evidence="1">
    <location>
        <begin position="148"/>
        <end position="185"/>
    </location>
</feature>
<evidence type="ECO:0000313" key="4">
    <source>
        <dbReference type="Proteomes" id="UP000191144"/>
    </source>
</evidence>
<evidence type="ECO:0000313" key="3">
    <source>
        <dbReference type="EMBL" id="SCV00026.1"/>
    </source>
</evidence>
<evidence type="ECO:0000256" key="1">
    <source>
        <dbReference type="SAM" id="MobiDB-lite"/>
    </source>
</evidence>
<accession>A0A1G4K7S5</accession>
<dbReference type="GO" id="GO:0020037">
    <property type="term" value="F:heme binding"/>
    <property type="evidence" value="ECO:0007669"/>
    <property type="project" value="InterPro"/>
</dbReference>
<dbReference type="GO" id="GO:0046210">
    <property type="term" value="P:nitric oxide catabolic process"/>
    <property type="evidence" value="ECO:0007669"/>
    <property type="project" value="TreeGrafter"/>
</dbReference>
<dbReference type="AlphaFoldDB" id="A0A1G4K7S5"/>